<dbReference type="FunFam" id="3.30.70.580:FF:000001">
    <property type="entry name" value="tRNA pseudouridine synthase A"/>
    <property type="match status" value="1"/>
</dbReference>
<evidence type="ECO:0000256" key="6">
    <source>
        <dbReference type="PIRSR" id="PIRSR001430-2"/>
    </source>
</evidence>
<keyword evidence="10" id="KW-1185">Reference proteome</keyword>
<dbReference type="GO" id="GO:0031119">
    <property type="term" value="P:tRNA pseudouridine synthesis"/>
    <property type="evidence" value="ECO:0007669"/>
    <property type="project" value="UniProtKB-UniRule"/>
</dbReference>
<dbReference type="PIRSF" id="PIRSF001430">
    <property type="entry name" value="tRNA_psdUrid_synth"/>
    <property type="match status" value="1"/>
</dbReference>
<gene>
    <name evidence="4 9" type="primary">truA</name>
    <name evidence="9" type="ORF">QJ036_00410</name>
</gene>
<dbReference type="AlphaFoldDB" id="A0AAP4B8Z9"/>
<name>A0AAP4B8Z9_9FIRM</name>
<keyword evidence="2 4" id="KW-0819">tRNA processing</keyword>
<comment type="subunit">
    <text evidence="4">Homodimer.</text>
</comment>
<evidence type="ECO:0000256" key="4">
    <source>
        <dbReference type="HAMAP-Rule" id="MF_00171"/>
    </source>
</evidence>
<protein>
    <recommendedName>
        <fullName evidence="4">tRNA pseudouridine synthase A</fullName>
        <ecNumber evidence="4">5.4.99.12</ecNumber>
    </recommendedName>
    <alternativeName>
        <fullName evidence="4">tRNA pseudouridine(38-40) synthase</fullName>
    </alternativeName>
    <alternativeName>
        <fullName evidence="4">tRNA pseudouridylate synthase I</fullName>
    </alternativeName>
    <alternativeName>
        <fullName evidence="4">tRNA-uridine isomerase I</fullName>
    </alternativeName>
</protein>
<dbReference type="Pfam" id="PF01416">
    <property type="entry name" value="PseudoU_synth_1"/>
    <property type="match status" value="2"/>
</dbReference>
<dbReference type="Gene3D" id="3.30.70.660">
    <property type="entry name" value="Pseudouridine synthase I, catalytic domain, C-terminal subdomain"/>
    <property type="match status" value="1"/>
</dbReference>
<accession>A0AAP4B8Z9</accession>
<dbReference type="CDD" id="cd02570">
    <property type="entry name" value="PseudoU_synth_EcTruA"/>
    <property type="match status" value="1"/>
</dbReference>
<dbReference type="InterPro" id="IPR020094">
    <property type="entry name" value="TruA/RsuA/RluB/E/F_N"/>
</dbReference>
<feature type="domain" description="Pseudouridine synthase I TruA alpha/beta" evidence="8">
    <location>
        <begin position="8"/>
        <end position="98"/>
    </location>
</feature>
<comment type="caution">
    <text evidence="9">The sequence shown here is derived from an EMBL/GenBank/DDBJ whole genome shotgun (WGS) entry which is preliminary data.</text>
</comment>
<dbReference type="HAMAP" id="MF_00171">
    <property type="entry name" value="TruA"/>
    <property type="match status" value="1"/>
</dbReference>
<dbReference type="InterPro" id="IPR001406">
    <property type="entry name" value="PsdUridine_synth_TruA"/>
</dbReference>
<dbReference type="InterPro" id="IPR020097">
    <property type="entry name" value="PsdUridine_synth_TruA_a/b_dom"/>
</dbReference>
<feature type="domain" description="Pseudouridine synthase I TruA alpha/beta" evidence="8">
    <location>
        <begin position="145"/>
        <end position="246"/>
    </location>
</feature>
<dbReference type="GO" id="GO:0160147">
    <property type="term" value="F:tRNA pseudouridine(38-40) synthase activity"/>
    <property type="evidence" value="ECO:0007669"/>
    <property type="project" value="UniProtKB-EC"/>
</dbReference>
<evidence type="ECO:0000256" key="3">
    <source>
        <dbReference type="ARBA" id="ARBA00023235"/>
    </source>
</evidence>
<evidence type="ECO:0000313" key="9">
    <source>
        <dbReference type="EMBL" id="MDI9240938.1"/>
    </source>
</evidence>
<evidence type="ECO:0000256" key="5">
    <source>
        <dbReference type="PIRSR" id="PIRSR001430-1"/>
    </source>
</evidence>
<dbReference type="InterPro" id="IPR020095">
    <property type="entry name" value="PsdUridine_synth_TruA_C"/>
</dbReference>
<comment type="similarity">
    <text evidence="1 4 7">Belongs to the tRNA pseudouridine synthase TruA family.</text>
</comment>
<reference evidence="9 10" key="1">
    <citation type="submission" date="2023-05" db="EMBL/GenBank/DDBJ databases">
        <title>[ruminococcus] sp. nov., isolated from a pig farm feces dump.</title>
        <authorList>
            <person name="Chang Y.-H."/>
        </authorList>
    </citation>
    <scope>NUCLEOTIDE SEQUENCE [LARGE SCALE GENOMIC DNA]</scope>
    <source>
        <strain evidence="9 10">YH-rum2234</strain>
    </source>
</reference>
<evidence type="ECO:0000259" key="8">
    <source>
        <dbReference type="Pfam" id="PF01416"/>
    </source>
</evidence>
<evidence type="ECO:0000256" key="2">
    <source>
        <dbReference type="ARBA" id="ARBA00022694"/>
    </source>
</evidence>
<dbReference type="Proteomes" id="UP001300383">
    <property type="component" value="Unassembled WGS sequence"/>
</dbReference>
<evidence type="ECO:0000313" key="10">
    <source>
        <dbReference type="Proteomes" id="UP001300383"/>
    </source>
</evidence>
<comment type="catalytic activity">
    <reaction evidence="4 7">
        <text>uridine(38/39/40) in tRNA = pseudouridine(38/39/40) in tRNA</text>
        <dbReference type="Rhea" id="RHEA:22376"/>
        <dbReference type="Rhea" id="RHEA-COMP:10085"/>
        <dbReference type="Rhea" id="RHEA-COMP:10087"/>
        <dbReference type="ChEBI" id="CHEBI:65314"/>
        <dbReference type="ChEBI" id="CHEBI:65315"/>
        <dbReference type="EC" id="5.4.99.12"/>
    </reaction>
</comment>
<sequence>MVKNYKIIVSYDGTRYNGWQKQKNVESTIQGKLEALLTRLAGKEVTVQGSGRTDAGVHALGQVANFRMDTELSEGELFQAMNQYLPEDIAVLELKTASDRFHSRLSAVGKTYCYRIYTGKAKPVFDRKYVWQLPERPDVSRMRKAAAFLPGQHDFRSFCGNKHMNKSTIRRLDRIEIVEDGEELRLVFEGNGFLQNMVRILTGTLVECGLGERSPEEMKEILEARDRSASGQMAPARGLTLVEVRY</sequence>
<dbReference type="SUPFAM" id="SSF55120">
    <property type="entry name" value="Pseudouridine synthase"/>
    <property type="match status" value="1"/>
</dbReference>
<comment type="caution">
    <text evidence="4">Lacks conserved residue(s) required for the propagation of feature annotation.</text>
</comment>
<feature type="binding site" evidence="4 6">
    <location>
        <position position="112"/>
    </location>
    <ligand>
        <name>substrate</name>
    </ligand>
</feature>
<dbReference type="InterPro" id="IPR020103">
    <property type="entry name" value="PsdUridine_synth_cat_dom_sf"/>
</dbReference>
<dbReference type="GO" id="GO:0003723">
    <property type="term" value="F:RNA binding"/>
    <property type="evidence" value="ECO:0007669"/>
    <property type="project" value="InterPro"/>
</dbReference>
<comment type="function">
    <text evidence="4">Formation of pseudouridine at positions 38, 39 and 40 in the anticodon stem and loop of transfer RNAs.</text>
</comment>
<dbReference type="PANTHER" id="PTHR11142">
    <property type="entry name" value="PSEUDOURIDYLATE SYNTHASE"/>
    <property type="match status" value="1"/>
</dbReference>
<dbReference type="RefSeq" id="WP_283229450.1">
    <property type="nucleotide sequence ID" value="NZ_JASGBQ010000001.1"/>
</dbReference>
<dbReference type="EMBL" id="JASGBQ010000001">
    <property type="protein sequence ID" value="MDI9240938.1"/>
    <property type="molecule type" value="Genomic_DNA"/>
</dbReference>
<evidence type="ECO:0000256" key="1">
    <source>
        <dbReference type="ARBA" id="ARBA00009375"/>
    </source>
</evidence>
<organism evidence="9 10">
    <name type="scientific">Fusibacillus kribbianus</name>
    <dbReference type="NCBI Taxonomy" id="3044208"/>
    <lineage>
        <taxon>Bacteria</taxon>
        <taxon>Bacillati</taxon>
        <taxon>Bacillota</taxon>
        <taxon>Clostridia</taxon>
        <taxon>Lachnospirales</taxon>
        <taxon>Lachnospiraceae</taxon>
        <taxon>Fusibacillus</taxon>
    </lineage>
</organism>
<evidence type="ECO:0000256" key="7">
    <source>
        <dbReference type="RuleBase" id="RU003792"/>
    </source>
</evidence>
<dbReference type="EC" id="5.4.99.12" evidence="4"/>
<dbReference type="PANTHER" id="PTHR11142:SF0">
    <property type="entry name" value="TRNA PSEUDOURIDINE SYNTHASE-LIKE 1"/>
    <property type="match status" value="1"/>
</dbReference>
<feature type="active site" description="Nucleophile" evidence="4 5">
    <location>
        <position position="54"/>
    </location>
</feature>
<proteinExistence type="inferred from homology"/>
<dbReference type="NCBIfam" id="TIGR00071">
    <property type="entry name" value="hisT_truA"/>
    <property type="match status" value="1"/>
</dbReference>
<keyword evidence="3 4" id="KW-0413">Isomerase</keyword>
<dbReference type="Gene3D" id="3.30.70.580">
    <property type="entry name" value="Pseudouridine synthase I, catalytic domain, N-terminal subdomain"/>
    <property type="match status" value="1"/>
</dbReference>